<dbReference type="Pfam" id="PF25137">
    <property type="entry name" value="ADH_Fe_C"/>
    <property type="match status" value="1"/>
</dbReference>
<dbReference type="PROSITE" id="PS00913">
    <property type="entry name" value="ADH_IRON_1"/>
    <property type="match status" value="1"/>
</dbReference>
<evidence type="ECO:0000256" key="3">
    <source>
        <dbReference type="ARBA" id="ARBA00023002"/>
    </source>
</evidence>
<dbReference type="Gene3D" id="1.20.1090.10">
    <property type="entry name" value="Dehydroquinate synthase-like - alpha domain"/>
    <property type="match status" value="1"/>
</dbReference>
<dbReference type="PANTHER" id="PTHR11496">
    <property type="entry name" value="ALCOHOL DEHYDROGENASE"/>
    <property type="match status" value="1"/>
</dbReference>
<keyword evidence="4" id="KW-0520">NAD</keyword>
<dbReference type="InterPro" id="IPR018211">
    <property type="entry name" value="ADH_Fe_CS"/>
</dbReference>
<comment type="cofactor">
    <cofactor evidence="1">
        <name>Fe cation</name>
        <dbReference type="ChEBI" id="CHEBI:24875"/>
    </cofactor>
</comment>
<dbReference type="RefSeq" id="WP_316016766.1">
    <property type="nucleotide sequence ID" value="NZ_JAWDID010000003.1"/>
</dbReference>
<reference evidence="7 8" key="1">
    <citation type="submission" date="2023-09" db="EMBL/GenBank/DDBJ databases">
        <title>Whole genome shotgun sequencing (WGS) of Bosea sp. ZW T0_25, isolated from stored onions (Allium cepa).</title>
        <authorList>
            <person name="Stoll D.A."/>
            <person name="Huch M."/>
        </authorList>
    </citation>
    <scope>NUCLEOTIDE SEQUENCE [LARGE SCALE GENOMIC DNA]</scope>
    <source>
        <strain evidence="7 8">ZW T0_25</strain>
    </source>
</reference>
<evidence type="ECO:0000259" key="6">
    <source>
        <dbReference type="Pfam" id="PF25137"/>
    </source>
</evidence>
<evidence type="ECO:0000256" key="4">
    <source>
        <dbReference type="ARBA" id="ARBA00023027"/>
    </source>
</evidence>
<protein>
    <submittedName>
        <fullName evidence="7">Iron-containing alcohol dehydrogenase</fullName>
    </submittedName>
</protein>
<dbReference type="Gene3D" id="3.40.50.1970">
    <property type="match status" value="1"/>
</dbReference>
<dbReference type="Pfam" id="PF00465">
    <property type="entry name" value="Fe-ADH"/>
    <property type="match status" value="1"/>
</dbReference>
<comment type="caution">
    <text evidence="7">The sequence shown here is derived from an EMBL/GenBank/DDBJ whole genome shotgun (WGS) entry which is preliminary data.</text>
</comment>
<dbReference type="EMBL" id="JAWDID010000003">
    <property type="protein sequence ID" value="MDU0338830.1"/>
    <property type="molecule type" value="Genomic_DNA"/>
</dbReference>
<feature type="domain" description="Alcohol dehydrogenase iron-type/glycerol dehydrogenase GldA" evidence="5">
    <location>
        <begin position="9"/>
        <end position="177"/>
    </location>
</feature>
<accession>A0ABU3S227</accession>
<dbReference type="PANTHER" id="PTHR11496:SF102">
    <property type="entry name" value="ALCOHOL DEHYDROGENASE 4"/>
    <property type="match status" value="1"/>
</dbReference>
<keyword evidence="8" id="KW-1185">Reference proteome</keyword>
<comment type="similarity">
    <text evidence="2">Belongs to the iron-containing alcohol dehydrogenase family.</text>
</comment>
<organism evidence="7 8">
    <name type="scientific">Bosea rubneri</name>
    <dbReference type="NCBI Taxonomy" id="3075434"/>
    <lineage>
        <taxon>Bacteria</taxon>
        <taxon>Pseudomonadati</taxon>
        <taxon>Pseudomonadota</taxon>
        <taxon>Alphaproteobacteria</taxon>
        <taxon>Hyphomicrobiales</taxon>
        <taxon>Boseaceae</taxon>
        <taxon>Bosea</taxon>
    </lineage>
</organism>
<proteinExistence type="inferred from homology"/>
<evidence type="ECO:0000256" key="1">
    <source>
        <dbReference type="ARBA" id="ARBA00001962"/>
    </source>
</evidence>
<gene>
    <name evidence="7" type="ORF">RKE40_03020</name>
</gene>
<evidence type="ECO:0000259" key="5">
    <source>
        <dbReference type="Pfam" id="PF00465"/>
    </source>
</evidence>
<keyword evidence="3" id="KW-0560">Oxidoreductase</keyword>
<sequence>MATISYLTTVQFGFGELKAVADGLAQFGISRPLIVTDRGLAATDLIGRLRAVSPVLGNAALFAETPTNPTEEAVLAALAVYREHDCDGLIAIGGGSPIDLAKGVALLAGHDGPLETYAAILGGIPKITAKVAPVIAIPTTAGTGSEVGRAALITLDDGRKLGFISPHLIPKLAICDPELTLGLPAWLTAATGMDAITHCIETYLSPRDNPVAEAIALDGLKRAVGHIERAVVDGSDREARKEMLMAALQGGLTFQKGLGAVHALSHPLGGLKQVSLHHGTLNAVLLPAVLRFNEPSAKGKYAEIRRTLGLSADADLAEWIAGLTARLGMPASLSAMGVPREVLPAIAEAAVKDHSSASNPRAASAADYETMLEESFG</sequence>
<dbReference type="InterPro" id="IPR001670">
    <property type="entry name" value="ADH_Fe/GldA"/>
</dbReference>
<evidence type="ECO:0000313" key="8">
    <source>
        <dbReference type="Proteomes" id="UP001254257"/>
    </source>
</evidence>
<evidence type="ECO:0000256" key="2">
    <source>
        <dbReference type="ARBA" id="ARBA00007358"/>
    </source>
</evidence>
<dbReference type="CDD" id="cd14861">
    <property type="entry name" value="Fe-ADH-like"/>
    <property type="match status" value="1"/>
</dbReference>
<dbReference type="SUPFAM" id="SSF56796">
    <property type="entry name" value="Dehydroquinate synthase-like"/>
    <property type="match status" value="1"/>
</dbReference>
<dbReference type="InterPro" id="IPR056798">
    <property type="entry name" value="ADH_Fe_C"/>
</dbReference>
<name>A0ABU3S227_9HYPH</name>
<feature type="domain" description="Fe-containing alcohol dehydrogenase-like C-terminal" evidence="6">
    <location>
        <begin position="188"/>
        <end position="375"/>
    </location>
</feature>
<dbReference type="Proteomes" id="UP001254257">
    <property type="component" value="Unassembled WGS sequence"/>
</dbReference>
<evidence type="ECO:0000313" key="7">
    <source>
        <dbReference type="EMBL" id="MDU0338830.1"/>
    </source>
</evidence>
<dbReference type="InterPro" id="IPR039697">
    <property type="entry name" value="Alcohol_dehydrogenase_Fe"/>
</dbReference>